<evidence type="ECO:0000256" key="2">
    <source>
        <dbReference type="SAM" id="SignalP"/>
    </source>
</evidence>
<name>A0A7W7ZUW1_9BACT</name>
<evidence type="ECO:0000313" key="3">
    <source>
        <dbReference type="EMBL" id="MBB5065696.1"/>
    </source>
</evidence>
<reference evidence="3 4" key="1">
    <citation type="submission" date="2020-08" db="EMBL/GenBank/DDBJ databases">
        <title>Genomic Encyclopedia of Type Strains, Phase IV (KMG-V): Genome sequencing to study the core and pangenomes of soil and plant-associated prokaryotes.</title>
        <authorList>
            <person name="Whitman W."/>
        </authorList>
    </citation>
    <scope>NUCLEOTIDE SEQUENCE [LARGE SCALE GENOMIC DNA]</scope>
    <source>
        <strain evidence="3 4">X5P3</strain>
    </source>
</reference>
<evidence type="ECO:0000256" key="1">
    <source>
        <dbReference type="SAM" id="MobiDB-lite"/>
    </source>
</evidence>
<gene>
    <name evidence="3" type="ORF">HDF15_004066</name>
</gene>
<dbReference type="Proteomes" id="UP000584867">
    <property type="component" value="Unassembled WGS sequence"/>
</dbReference>
<comment type="caution">
    <text evidence="3">The sequence shown here is derived from an EMBL/GenBank/DDBJ whole genome shotgun (WGS) entry which is preliminary data.</text>
</comment>
<dbReference type="AlphaFoldDB" id="A0A7W7ZUW1"/>
<organism evidence="3 4">
    <name type="scientific">Granulicella mallensis</name>
    <dbReference type="NCBI Taxonomy" id="940614"/>
    <lineage>
        <taxon>Bacteria</taxon>
        <taxon>Pseudomonadati</taxon>
        <taxon>Acidobacteriota</taxon>
        <taxon>Terriglobia</taxon>
        <taxon>Terriglobales</taxon>
        <taxon>Acidobacteriaceae</taxon>
        <taxon>Granulicella</taxon>
    </lineage>
</organism>
<feature type="signal peptide" evidence="2">
    <location>
        <begin position="1"/>
        <end position="34"/>
    </location>
</feature>
<dbReference type="Pfam" id="PF08811">
    <property type="entry name" value="DUF1800"/>
    <property type="match status" value="1"/>
</dbReference>
<evidence type="ECO:0000313" key="4">
    <source>
        <dbReference type="Proteomes" id="UP000584867"/>
    </source>
</evidence>
<dbReference type="EMBL" id="JACHIO010000019">
    <property type="protein sequence ID" value="MBB5065696.1"/>
    <property type="molecule type" value="Genomic_DNA"/>
</dbReference>
<accession>A0A7W7ZUW1</accession>
<keyword evidence="2" id="KW-0732">Signal</keyword>
<feature type="region of interest" description="Disordered" evidence="1">
    <location>
        <begin position="200"/>
        <end position="231"/>
    </location>
</feature>
<protein>
    <submittedName>
        <fullName evidence="3">Uncharacterized protein (DUF1800 family)</fullName>
    </submittedName>
</protein>
<dbReference type="RefSeq" id="WP_184258617.1">
    <property type="nucleotide sequence ID" value="NZ_JACHIO010000019.1"/>
</dbReference>
<proteinExistence type="predicted"/>
<dbReference type="InterPro" id="IPR014917">
    <property type="entry name" value="DUF1800"/>
</dbReference>
<sequence>MTTSLKSLGPVFEAGKAATVAVLCVLMTVPPAVAAVPTTTSGKVALPASVQKTPLTHQQKTLHALNRLTFGPRLGDEQAVSRMGMEAWFQRQLHPENIDDSAFEARLNQFPALKLSQEELMSRYPMPQTVRQMARNHDPLPADPVEHAIYADAIAYYATVAAKADDKTAAKTGEAKANGAAAGDGMGDAMQVQKNAPAKMDDASTDNAMTADGTAPKTKANGKRKFSGTPMSDDEVEAVLALQPEQRFARLVAMSPEEMISFRRGLKPRQQGALLKDFSPEQREDVAAMQRPEHMVIAEALQERLLRDVYSERQLQAVMVDFWLNHFSVYVGKNQIEPYLLASYERDSVLPNALGKFEDLLVANAKSPAMLLYLDNAQSVGPDSKAAERSKRISEVAPDSKIAKAAAKGLNENYGRELMELHTLGVNGGYTQQDVIEVAKCFTGWTIDRPYQGGSGGFVFDDRRHEPGTKTVLGQTIPEGGVNEGLQVLHILATSPATARFVSTQLAVRFVSDTPSPALVNRMAATFLKTDGDIKAVLSTMFHSPEFWAPSVYRAKVKTPIEFMASALRASDANLVNPAVVVQAMNQLGMPIYGMQTPNGYSWKSDHWVSSNALVSRMNFALVLSGGRVPGAHPDWPHLLGDAEESPVVTAPNSATELKLESLLLGQPATPRTRGTVMEQFTNPDTQQTAQQNFAMKANAADDMGASLVRIGGKKQQGQGPGLQSGQPATPLATMAGLLLGSPDFQRR</sequence>
<feature type="chain" id="PRO_5031478842" evidence="2">
    <location>
        <begin position="35"/>
        <end position="748"/>
    </location>
</feature>